<comment type="subcellular location">
    <subcellularLocation>
        <location evidence="1">Cell outer membrane</location>
    </subcellularLocation>
</comment>
<dbReference type="Pfam" id="PF00691">
    <property type="entry name" value="OmpA"/>
    <property type="match status" value="1"/>
</dbReference>
<proteinExistence type="predicted"/>
<dbReference type="PRINTS" id="PR01021">
    <property type="entry name" value="OMPADOMAIN"/>
</dbReference>
<evidence type="ECO:0000259" key="5">
    <source>
        <dbReference type="PROSITE" id="PS51123"/>
    </source>
</evidence>
<dbReference type="Gene3D" id="3.30.1330.60">
    <property type="entry name" value="OmpA-like domain"/>
    <property type="match status" value="1"/>
</dbReference>
<comment type="caution">
    <text evidence="6">The sequence shown here is derived from an EMBL/GenBank/DDBJ whole genome shotgun (WGS) entry which is preliminary data.</text>
</comment>
<evidence type="ECO:0000256" key="1">
    <source>
        <dbReference type="ARBA" id="ARBA00004442"/>
    </source>
</evidence>
<evidence type="ECO:0000313" key="6">
    <source>
        <dbReference type="EMBL" id="HAV92362.1"/>
    </source>
</evidence>
<dbReference type="AlphaFoldDB" id="A0A350H9Z6"/>
<dbReference type="InterPro" id="IPR036737">
    <property type="entry name" value="OmpA-like_sf"/>
</dbReference>
<dbReference type="EMBL" id="DMZY01000123">
    <property type="protein sequence ID" value="HAV92362.1"/>
    <property type="molecule type" value="Genomic_DNA"/>
</dbReference>
<feature type="domain" description="OmpA-like" evidence="5">
    <location>
        <begin position="444"/>
        <end position="560"/>
    </location>
</feature>
<evidence type="ECO:0000313" key="7">
    <source>
        <dbReference type="Proteomes" id="UP000264062"/>
    </source>
</evidence>
<dbReference type="CDD" id="cd07185">
    <property type="entry name" value="OmpA_C-like"/>
    <property type="match status" value="1"/>
</dbReference>
<keyword evidence="3" id="KW-0998">Cell outer membrane</keyword>
<dbReference type="SUPFAM" id="SSF49452">
    <property type="entry name" value="Starch-binding domain-like"/>
    <property type="match status" value="1"/>
</dbReference>
<dbReference type="GO" id="GO:0009279">
    <property type="term" value="C:cell outer membrane"/>
    <property type="evidence" value="ECO:0007669"/>
    <property type="project" value="UniProtKB-SubCell"/>
</dbReference>
<dbReference type="PANTHER" id="PTHR30329">
    <property type="entry name" value="STATOR ELEMENT OF FLAGELLAR MOTOR COMPLEX"/>
    <property type="match status" value="1"/>
</dbReference>
<dbReference type="InterPro" id="IPR013784">
    <property type="entry name" value="Carb-bd-like_fold"/>
</dbReference>
<dbReference type="InterPro" id="IPR050330">
    <property type="entry name" value="Bact_OuterMem_StrucFunc"/>
</dbReference>
<dbReference type="InterPro" id="IPR006665">
    <property type="entry name" value="OmpA-like"/>
</dbReference>
<dbReference type="InterPro" id="IPR006664">
    <property type="entry name" value="OMP_bac"/>
</dbReference>
<reference evidence="6 7" key="1">
    <citation type="journal article" date="2018" name="Nat. Biotechnol.">
        <title>A standardized bacterial taxonomy based on genome phylogeny substantially revises the tree of life.</title>
        <authorList>
            <person name="Parks D.H."/>
            <person name="Chuvochina M."/>
            <person name="Waite D.W."/>
            <person name="Rinke C."/>
            <person name="Skarshewski A."/>
            <person name="Chaumeil P.A."/>
            <person name="Hugenholtz P."/>
        </authorList>
    </citation>
    <scope>NUCLEOTIDE SEQUENCE [LARGE SCALE GENOMIC DNA]</scope>
    <source>
        <strain evidence="6">UBA9956</strain>
    </source>
</reference>
<protein>
    <recommendedName>
        <fullName evidence="5">OmpA-like domain-containing protein</fullName>
    </recommendedName>
</protein>
<dbReference type="SUPFAM" id="SSF103088">
    <property type="entry name" value="OmpA-like"/>
    <property type="match status" value="1"/>
</dbReference>
<dbReference type="PROSITE" id="PS51123">
    <property type="entry name" value="OMPA_2"/>
    <property type="match status" value="1"/>
</dbReference>
<accession>A0A350H9Z6</accession>
<dbReference type="PANTHER" id="PTHR30329:SF21">
    <property type="entry name" value="LIPOPROTEIN YIAD-RELATED"/>
    <property type="match status" value="1"/>
</dbReference>
<evidence type="ECO:0000256" key="4">
    <source>
        <dbReference type="PROSITE-ProRule" id="PRU00473"/>
    </source>
</evidence>
<sequence>MGVLMKKFFIIFILIVLIPILVFALNAKPSEIITVPTAEILNSGLTNVSLYNSFAVKFLEDRVGYDYNLAFSYGLFDMMDVTLHMYTYKDYALQFQVLLLKESSRTPSISVGMKNITYNRFIDEGGGGSTVNSGLTDYSYQNRSSDVFSAYVVATENLGKFGKYTVGIGRGEFIGYGRGRYLSTVPLFTDTYLSGSIANEFMFGFFGGIEFPVYKGLSIKADVDGRDVNAGMNYKYGDFSFNAAMTHLELFTAGDPNLRPRLEIGMNCFFDFKSLKINKKSNPGFIVVNILDSEIDEPVDGVIEFMDSSLPPVFVEDGNKKIELPAGKYKIKAMSDECKSMVRDIEIKSNQTDVVFFDMESIENCGILTGRAVDRTTEESVFPKIEIEGIESSLISTDESTGIYQVELMPGTYMMKATLEGYADWVYLVTVEEAKTTIMNIYMLKKGGRVSLKNVNFKSGSADLTKESFSILDDAVIVLTANSQVKIEIQGFTDDKGKADANLSLSKERAESVKDYLVMKGIDESRILTKGFGETMNIADNETEEHRAKNRRIEFIIQEQ</sequence>
<organism evidence="6 7">
    <name type="scientific">candidate division WOR-3 bacterium</name>
    <dbReference type="NCBI Taxonomy" id="2052148"/>
    <lineage>
        <taxon>Bacteria</taxon>
        <taxon>Bacteria division WOR-3</taxon>
    </lineage>
</organism>
<keyword evidence="2 4" id="KW-0472">Membrane</keyword>
<gene>
    <name evidence="6" type="ORF">DCW38_04190</name>
</gene>
<dbReference type="GO" id="GO:0030246">
    <property type="term" value="F:carbohydrate binding"/>
    <property type="evidence" value="ECO:0007669"/>
    <property type="project" value="InterPro"/>
</dbReference>
<dbReference type="Gene3D" id="2.60.40.1120">
    <property type="entry name" value="Carboxypeptidase-like, regulatory domain"/>
    <property type="match status" value="1"/>
</dbReference>
<name>A0A350H9Z6_UNCW3</name>
<dbReference type="Proteomes" id="UP000264062">
    <property type="component" value="Unassembled WGS sequence"/>
</dbReference>
<evidence type="ECO:0000256" key="2">
    <source>
        <dbReference type="ARBA" id="ARBA00023136"/>
    </source>
</evidence>
<evidence type="ECO:0000256" key="3">
    <source>
        <dbReference type="ARBA" id="ARBA00023237"/>
    </source>
</evidence>